<dbReference type="STRING" id="392484.LP43_1942"/>
<dbReference type="RefSeq" id="WP_052094131.1">
    <property type="nucleotide sequence ID" value="NZ_JRQD01000005.1"/>
</dbReference>
<evidence type="ECO:0000313" key="2">
    <source>
        <dbReference type="Proteomes" id="UP000029999"/>
    </source>
</evidence>
<organism evidence="1 2">
    <name type="scientific">Methylophaga thiooxydans</name>
    <dbReference type="NCBI Taxonomy" id="392484"/>
    <lineage>
        <taxon>Bacteria</taxon>
        <taxon>Pseudomonadati</taxon>
        <taxon>Pseudomonadota</taxon>
        <taxon>Gammaproteobacteria</taxon>
        <taxon>Thiotrichales</taxon>
        <taxon>Piscirickettsiaceae</taxon>
        <taxon>Methylophaga</taxon>
    </lineage>
</organism>
<name>A0A0A0BG21_9GAMM</name>
<dbReference type="Proteomes" id="UP000029999">
    <property type="component" value="Unassembled WGS sequence"/>
</dbReference>
<reference evidence="1 2" key="1">
    <citation type="submission" date="2014-09" db="EMBL/GenBank/DDBJ databases">
        <authorList>
            <person name="Grob C."/>
            <person name="Taubert M."/>
            <person name="Howat A.M."/>
            <person name="Burns O.J."/>
            <person name="Dixon J.L."/>
            <person name="Chen Y."/>
            <person name="Murrell J.C."/>
        </authorList>
    </citation>
    <scope>NUCLEOTIDE SEQUENCE [LARGE SCALE GENOMIC DNA]</scope>
    <source>
        <strain evidence="1">L4</strain>
    </source>
</reference>
<dbReference type="AlphaFoldDB" id="A0A0A0BG21"/>
<sequence length="211" mass="24110">MSGALARQEQQTPISVSDSPLVLSDIYQPGINFAIWNRALGAELKQDVDRLMLQKQLFSFRVILRPEEVSEWLTAQWPGSHLDAFQDDVQQLVTMFADLFDLTHVGMRLECVDKTLCPLFHIDKVMARMVTTYHGPATEWLTEDNINRQALKLRDHDRVMRDKTLLQSATAGNVLLFKGEEWPQENVRGVVHRSAQATADNRRLLLTLDLV</sequence>
<dbReference type="InterPro" id="IPR014955">
    <property type="entry name" value="DUF1826"/>
</dbReference>
<dbReference type="Pfam" id="PF08856">
    <property type="entry name" value="DUF1826"/>
    <property type="match status" value="1"/>
</dbReference>
<comment type="caution">
    <text evidence="1">The sequence shown here is derived from an EMBL/GenBank/DDBJ whole genome shotgun (WGS) entry which is preliminary data.</text>
</comment>
<proteinExistence type="predicted"/>
<accession>A0A0A0BG21</accession>
<gene>
    <name evidence="1" type="ORF">LP43_1942</name>
</gene>
<evidence type="ECO:0000313" key="1">
    <source>
        <dbReference type="EMBL" id="KGM06069.1"/>
    </source>
</evidence>
<evidence type="ECO:0008006" key="3">
    <source>
        <dbReference type="Google" id="ProtNLM"/>
    </source>
</evidence>
<protein>
    <recommendedName>
        <fullName evidence="3">DUF1826 domain-containing protein</fullName>
    </recommendedName>
</protein>
<dbReference type="EMBL" id="JRQD01000005">
    <property type="protein sequence ID" value="KGM06069.1"/>
    <property type="molecule type" value="Genomic_DNA"/>
</dbReference>